<dbReference type="Pfam" id="PF08240">
    <property type="entry name" value="ADH_N"/>
    <property type="match status" value="1"/>
</dbReference>
<evidence type="ECO:0000259" key="4">
    <source>
        <dbReference type="SMART" id="SM00829"/>
    </source>
</evidence>
<evidence type="ECO:0000313" key="5">
    <source>
        <dbReference type="EMBL" id="KAK9909308.1"/>
    </source>
</evidence>
<dbReference type="SUPFAM" id="SSF50129">
    <property type="entry name" value="GroES-like"/>
    <property type="match status" value="1"/>
</dbReference>
<feature type="region of interest" description="Disordered" evidence="3">
    <location>
        <begin position="1"/>
        <end position="27"/>
    </location>
</feature>
<keyword evidence="1" id="KW-0521">NADP</keyword>
<evidence type="ECO:0000256" key="1">
    <source>
        <dbReference type="ARBA" id="ARBA00022857"/>
    </source>
</evidence>
<dbReference type="InterPro" id="IPR020843">
    <property type="entry name" value="ER"/>
</dbReference>
<keyword evidence="2" id="KW-0560">Oxidoreductase</keyword>
<dbReference type="Gene3D" id="3.40.50.720">
    <property type="entry name" value="NAD(P)-binding Rossmann-like Domain"/>
    <property type="match status" value="1"/>
</dbReference>
<dbReference type="Gene3D" id="3.90.180.10">
    <property type="entry name" value="Medium-chain alcohol dehydrogenases, catalytic domain"/>
    <property type="match status" value="1"/>
</dbReference>
<dbReference type="EMBL" id="JALJOT010000006">
    <property type="protein sequence ID" value="KAK9909308.1"/>
    <property type="molecule type" value="Genomic_DNA"/>
</dbReference>
<dbReference type="Pfam" id="PF00107">
    <property type="entry name" value="ADH_zinc_N"/>
    <property type="match status" value="1"/>
</dbReference>
<evidence type="ECO:0000256" key="3">
    <source>
        <dbReference type="SAM" id="MobiDB-lite"/>
    </source>
</evidence>
<organism evidence="5 6">
    <name type="scientific">Coccomyxa subellipsoidea</name>
    <dbReference type="NCBI Taxonomy" id="248742"/>
    <lineage>
        <taxon>Eukaryota</taxon>
        <taxon>Viridiplantae</taxon>
        <taxon>Chlorophyta</taxon>
        <taxon>core chlorophytes</taxon>
        <taxon>Trebouxiophyceae</taxon>
        <taxon>Trebouxiophyceae incertae sedis</taxon>
        <taxon>Coccomyxaceae</taxon>
        <taxon>Coccomyxa</taxon>
    </lineage>
</organism>
<dbReference type="SMART" id="SM00829">
    <property type="entry name" value="PKS_ER"/>
    <property type="match status" value="1"/>
</dbReference>
<dbReference type="InterPro" id="IPR036291">
    <property type="entry name" value="NAD(P)-bd_dom_sf"/>
</dbReference>
<proteinExistence type="predicted"/>
<gene>
    <name evidence="5" type="ORF">WJX75_000309</name>
</gene>
<dbReference type="PANTHER" id="PTHR48106:SF2">
    <property type="entry name" value="ZN2+-BINDING DEHYDROGENASE"/>
    <property type="match status" value="1"/>
</dbReference>
<dbReference type="PANTHER" id="PTHR48106">
    <property type="entry name" value="QUINONE OXIDOREDUCTASE PIG3-RELATED"/>
    <property type="match status" value="1"/>
</dbReference>
<dbReference type="CDD" id="cd05282">
    <property type="entry name" value="ETR_like"/>
    <property type="match status" value="1"/>
</dbReference>
<sequence length="336" mass="35961">MGKQVALLVPESNRKNPDAKVDIGEKDIPKPGPGEVLVRISLRPVNPSDVYSVSLLYAGFKPQTFPAVPGNEGVGKVVENGPAASKFPIGTRVVAVPWNTFTGDGTWQQYTAVPEDKLIAVPDSVSDESASQFLVNPVTAFGFLETLKVPQGEYLLQTAAGSTIGRILITLAKLRGVKTINVVRRKEQVQELLDIGADEVISSSDENVVARVKEITGRKMAYAAVDCVAGEMTDTVAASTREGGTVYVYGSMSGTTVTVGAGNFIFRTVHVTGFWLTKWLAQLGDAKTEKLSELMDLLAQGVIVPFSGKKFPLEQVNEAIAESFKEARGGKVFLEG</sequence>
<evidence type="ECO:0000313" key="6">
    <source>
        <dbReference type="Proteomes" id="UP001491310"/>
    </source>
</evidence>
<evidence type="ECO:0000256" key="2">
    <source>
        <dbReference type="ARBA" id="ARBA00023002"/>
    </source>
</evidence>
<dbReference type="InterPro" id="IPR011032">
    <property type="entry name" value="GroES-like_sf"/>
</dbReference>
<reference evidence="5 6" key="1">
    <citation type="journal article" date="2024" name="Nat. Commun.">
        <title>Phylogenomics reveals the evolutionary origins of lichenization in chlorophyte algae.</title>
        <authorList>
            <person name="Puginier C."/>
            <person name="Libourel C."/>
            <person name="Otte J."/>
            <person name="Skaloud P."/>
            <person name="Haon M."/>
            <person name="Grisel S."/>
            <person name="Petersen M."/>
            <person name="Berrin J.G."/>
            <person name="Delaux P.M."/>
            <person name="Dal Grande F."/>
            <person name="Keller J."/>
        </authorList>
    </citation>
    <scope>NUCLEOTIDE SEQUENCE [LARGE SCALE GENOMIC DNA]</scope>
    <source>
        <strain evidence="5 6">SAG 216-7</strain>
    </source>
</reference>
<dbReference type="InterPro" id="IPR013149">
    <property type="entry name" value="ADH-like_C"/>
</dbReference>
<accession>A0ABR2YQV0</accession>
<comment type="caution">
    <text evidence="5">The sequence shown here is derived from an EMBL/GenBank/DDBJ whole genome shotgun (WGS) entry which is preliminary data.</text>
</comment>
<name>A0ABR2YQV0_9CHLO</name>
<protein>
    <recommendedName>
        <fullName evidence="4">Enoyl reductase (ER) domain-containing protein</fullName>
    </recommendedName>
</protein>
<dbReference type="InterPro" id="IPR013154">
    <property type="entry name" value="ADH-like_N"/>
</dbReference>
<keyword evidence="6" id="KW-1185">Reference proteome</keyword>
<feature type="compositionally biased region" description="Basic and acidic residues" evidence="3">
    <location>
        <begin position="12"/>
        <end position="27"/>
    </location>
</feature>
<feature type="domain" description="Enoyl reductase (ER)" evidence="4">
    <location>
        <begin position="16"/>
        <end position="334"/>
    </location>
</feature>
<dbReference type="Proteomes" id="UP001491310">
    <property type="component" value="Unassembled WGS sequence"/>
</dbReference>
<dbReference type="SUPFAM" id="SSF51735">
    <property type="entry name" value="NAD(P)-binding Rossmann-fold domains"/>
    <property type="match status" value="1"/>
</dbReference>